<dbReference type="EMBL" id="FZNX01000004">
    <property type="protein sequence ID" value="SNR66959.1"/>
    <property type="molecule type" value="Genomic_DNA"/>
</dbReference>
<evidence type="ECO:0000256" key="4">
    <source>
        <dbReference type="ARBA" id="ARBA00022553"/>
    </source>
</evidence>
<dbReference type="Pfam" id="PF04205">
    <property type="entry name" value="FMN_bind"/>
    <property type="match status" value="1"/>
</dbReference>
<evidence type="ECO:0000256" key="11">
    <source>
        <dbReference type="ARBA" id="ARBA00023053"/>
    </source>
</evidence>
<keyword evidence="19" id="KW-1185">Reference proteome</keyword>
<comment type="subunit">
    <text evidence="16">Composed of six subunits; NqrA, NqrB, NqrC, NqrD, NqrE and NqrF.</text>
</comment>
<evidence type="ECO:0000259" key="17">
    <source>
        <dbReference type="SMART" id="SM00900"/>
    </source>
</evidence>
<keyword evidence="2 16" id="KW-1003">Cell membrane</keyword>
<evidence type="ECO:0000313" key="19">
    <source>
        <dbReference type="Proteomes" id="UP000198412"/>
    </source>
</evidence>
<comment type="cofactor">
    <cofactor evidence="16">
        <name>FMN</name>
        <dbReference type="ChEBI" id="CHEBI:58210"/>
    </cofactor>
</comment>
<evidence type="ECO:0000313" key="18">
    <source>
        <dbReference type="EMBL" id="SNR66959.1"/>
    </source>
</evidence>
<dbReference type="InterPro" id="IPR010204">
    <property type="entry name" value="NqrC"/>
</dbReference>
<evidence type="ECO:0000256" key="9">
    <source>
        <dbReference type="ARBA" id="ARBA00022989"/>
    </source>
</evidence>
<evidence type="ECO:0000256" key="6">
    <source>
        <dbReference type="ARBA" id="ARBA00022643"/>
    </source>
</evidence>
<keyword evidence="15 16" id="KW-0739">Sodium transport</keyword>
<evidence type="ECO:0000256" key="16">
    <source>
        <dbReference type="HAMAP-Rule" id="MF_00427"/>
    </source>
</evidence>
<proteinExistence type="inferred from homology"/>
<name>A0A238Y9D9_9FLAO</name>
<dbReference type="RefSeq" id="WP_089378641.1">
    <property type="nucleotide sequence ID" value="NZ_FZNX01000004.1"/>
</dbReference>
<feature type="modified residue" description="FMN phosphoryl threonine" evidence="16">
    <location>
        <position position="222"/>
    </location>
</feature>
<keyword evidence="7 16" id="KW-0812">Transmembrane</keyword>
<organism evidence="18 19">
    <name type="scientific">Lutibacter flavus</name>
    <dbReference type="NCBI Taxonomy" id="691689"/>
    <lineage>
        <taxon>Bacteria</taxon>
        <taxon>Pseudomonadati</taxon>
        <taxon>Bacteroidota</taxon>
        <taxon>Flavobacteriia</taxon>
        <taxon>Flavobacteriales</taxon>
        <taxon>Flavobacteriaceae</taxon>
        <taxon>Lutibacter</taxon>
    </lineage>
</organism>
<keyword evidence="10 16" id="KW-0520">NAD</keyword>
<keyword evidence="12 16" id="KW-0406">Ion transport</keyword>
<evidence type="ECO:0000256" key="5">
    <source>
        <dbReference type="ARBA" id="ARBA00022630"/>
    </source>
</evidence>
<evidence type="ECO:0000256" key="3">
    <source>
        <dbReference type="ARBA" id="ARBA00022519"/>
    </source>
</evidence>
<keyword evidence="8 16" id="KW-1278">Translocase</keyword>
<evidence type="ECO:0000256" key="13">
    <source>
        <dbReference type="ARBA" id="ARBA00023075"/>
    </source>
</evidence>
<protein>
    <recommendedName>
        <fullName evidence="16">Na(+)-translocating NADH-quinone reductase subunit C</fullName>
        <shortName evidence="16">Na(+)-NQR subunit C</shortName>
        <shortName evidence="16">Na(+)-translocating NQR subunit C</shortName>
        <ecNumber evidence="16">7.2.1.1</ecNumber>
    </recommendedName>
    <alternativeName>
        <fullName evidence="16">NQR complex subunit C</fullName>
    </alternativeName>
    <alternativeName>
        <fullName evidence="16">NQR-1 subunit C</fullName>
    </alternativeName>
</protein>
<accession>A0A238Y9D9</accession>
<evidence type="ECO:0000256" key="14">
    <source>
        <dbReference type="ARBA" id="ARBA00023136"/>
    </source>
</evidence>
<dbReference type="GO" id="GO:0006814">
    <property type="term" value="P:sodium ion transport"/>
    <property type="evidence" value="ECO:0007669"/>
    <property type="project" value="UniProtKB-UniRule"/>
</dbReference>
<dbReference type="InterPro" id="IPR007329">
    <property type="entry name" value="FMN-bd"/>
</dbReference>
<reference evidence="19" key="1">
    <citation type="submission" date="2017-06" db="EMBL/GenBank/DDBJ databases">
        <authorList>
            <person name="Varghese N."/>
            <person name="Submissions S."/>
        </authorList>
    </citation>
    <scope>NUCLEOTIDE SEQUENCE [LARGE SCALE GENOMIC DNA]</scope>
    <source>
        <strain evidence="19">DSM 27993</strain>
    </source>
</reference>
<comment type="caution">
    <text evidence="16">Lacks conserved residue(s) required for the propagation of feature annotation.</text>
</comment>
<comment type="subcellular location">
    <subcellularLocation>
        <location evidence="16">Cell membrane</location>
        <topology evidence="16">Single-pass membrane protein</topology>
    </subcellularLocation>
</comment>
<dbReference type="GO" id="GO:0005886">
    <property type="term" value="C:plasma membrane"/>
    <property type="evidence" value="ECO:0007669"/>
    <property type="project" value="UniProtKB-SubCell"/>
</dbReference>
<keyword evidence="13 16" id="KW-0830">Ubiquinone</keyword>
<evidence type="ECO:0000256" key="8">
    <source>
        <dbReference type="ARBA" id="ARBA00022967"/>
    </source>
</evidence>
<comment type="catalytic activity">
    <reaction evidence="16">
        <text>a ubiquinone + n Na(+)(in) + NADH + H(+) = a ubiquinol + n Na(+)(out) + NAD(+)</text>
        <dbReference type="Rhea" id="RHEA:47748"/>
        <dbReference type="Rhea" id="RHEA-COMP:9565"/>
        <dbReference type="Rhea" id="RHEA-COMP:9566"/>
        <dbReference type="ChEBI" id="CHEBI:15378"/>
        <dbReference type="ChEBI" id="CHEBI:16389"/>
        <dbReference type="ChEBI" id="CHEBI:17976"/>
        <dbReference type="ChEBI" id="CHEBI:29101"/>
        <dbReference type="ChEBI" id="CHEBI:57540"/>
        <dbReference type="ChEBI" id="CHEBI:57945"/>
        <dbReference type="EC" id="7.2.1.1"/>
    </reaction>
</comment>
<evidence type="ECO:0000256" key="7">
    <source>
        <dbReference type="ARBA" id="ARBA00022692"/>
    </source>
</evidence>
<dbReference type="PANTHER" id="PTHR37838">
    <property type="entry name" value="NA(+)-TRANSLOCATING NADH-QUINONE REDUCTASE SUBUNIT C"/>
    <property type="match status" value="1"/>
</dbReference>
<keyword evidence="14 16" id="KW-0472">Membrane</keyword>
<dbReference type="NCBIfam" id="NF003753">
    <property type="entry name" value="PRK05346.2-4"/>
    <property type="match status" value="1"/>
</dbReference>
<keyword evidence="9 16" id="KW-1133">Transmembrane helix</keyword>
<keyword evidence="6 16" id="KW-0288">FMN</keyword>
<evidence type="ECO:0000256" key="2">
    <source>
        <dbReference type="ARBA" id="ARBA00022475"/>
    </source>
</evidence>
<keyword evidence="4 16" id="KW-0597">Phosphoprotein</keyword>
<evidence type="ECO:0000256" key="15">
    <source>
        <dbReference type="ARBA" id="ARBA00023201"/>
    </source>
</evidence>
<evidence type="ECO:0000256" key="10">
    <source>
        <dbReference type="ARBA" id="ARBA00023027"/>
    </source>
</evidence>
<evidence type="ECO:0000256" key="12">
    <source>
        <dbReference type="ARBA" id="ARBA00023065"/>
    </source>
</evidence>
<dbReference type="PANTHER" id="PTHR37838:SF1">
    <property type="entry name" value="NA(+)-TRANSLOCATING NADH-QUINONE REDUCTASE SUBUNIT C"/>
    <property type="match status" value="1"/>
</dbReference>
<comment type="similarity">
    <text evidence="16">Belongs to the NqrC family.</text>
</comment>
<evidence type="ECO:0000256" key="1">
    <source>
        <dbReference type="ARBA" id="ARBA00022448"/>
    </source>
</evidence>
<keyword evidence="3" id="KW-0997">Cell inner membrane</keyword>
<feature type="domain" description="FMN-binding" evidence="17">
    <location>
        <begin position="138"/>
        <end position="239"/>
    </location>
</feature>
<dbReference type="GO" id="GO:0016655">
    <property type="term" value="F:oxidoreductase activity, acting on NAD(P)H, quinone or similar compound as acceptor"/>
    <property type="evidence" value="ECO:0007669"/>
    <property type="project" value="UniProtKB-UniRule"/>
</dbReference>
<gene>
    <name evidence="16" type="primary">nqrC</name>
    <name evidence="18" type="ORF">SAMN04488111_2343</name>
</gene>
<dbReference type="Proteomes" id="UP000198412">
    <property type="component" value="Unassembled WGS sequence"/>
</dbReference>
<dbReference type="HAMAP" id="MF_00427">
    <property type="entry name" value="NqrC"/>
    <property type="match status" value="1"/>
</dbReference>
<dbReference type="EC" id="7.2.1.1" evidence="16"/>
<feature type="transmembrane region" description="Helical" evidence="16">
    <location>
        <begin position="12"/>
        <end position="33"/>
    </location>
</feature>
<dbReference type="OrthoDB" id="9813828at2"/>
<keyword evidence="1 16" id="KW-0813">Transport</keyword>
<sequence length="248" mass="27492">MAKNTESNVYTVLFATGMVLVVGALLAFLASSLKDKIAENKRIEKQQNILYAMGINENDESSVEFVSKNIVGEEFNKYITKQLVITGANAVENDEAYLIDLKKESALAKNNNYQRRLPLFVGNKDGKESYIVPVRGKGLWDAIWGYIALDNQLVIQGVYFDHAGETPGLGSNIKERFFMDDFIGEHIMDGDTFKGVAVSKSNADPKNIRKTDFAVDAISGSTITGDGLAAMLKKDLRMYLPYLKTLNQ</sequence>
<dbReference type="SMART" id="SM00900">
    <property type="entry name" value="FMN_bind"/>
    <property type="match status" value="1"/>
</dbReference>
<dbReference type="NCBIfam" id="TIGR01938">
    <property type="entry name" value="nqrC"/>
    <property type="match status" value="1"/>
</dbReference>
<dbReference type="AlphaFoldDB" id="A0A238Y9D9"/>
<keyword evidence="5 16" id="KW-0285">Flavoprotein</keyword>
<dbReference type="GO" id="GO:0010181">
    <property type="term" value="F:FMN binding"/>
    <property type="evidence" value="ECO:0007669"/>
    <property type="project" value="UniProtKB-UniRule"/>
</dbReference>
<comment type="function">
    <text evidence="16">NQR complex catalyzes the reduction of ubiquinone-1 to ubiquinol by two successive reactions, coupled with the transport of Na(+) ions from the cytoplasm to the periplasm. NqrA to NqrE are probably involved in the second step, the conversion of ubisemiquinone to ubiquinol.</text>
</comment>
<keyword evidence="11 16" id="KW-0915">Sodium</keyword>